<keyword evidence="3" id="KW-1185">Reference proteome</keyword>
<organism evidence="2 3">
    <name type="scientific">Pleurodeles waltl</name>
    <name type="common">Iberian ribbed newt</name>
    <dbReference type="NCBI Taxonomy" id="8319"/>
    <lineage>
        <taxon>Eukaryota</taxon>
        <taxon>Metazoa</taxon>
        <taxon>Chordata</taxon>
        <taxon>Craniata</taxon>
        <taxon>Vertebrata</taxon>
        <taxon>Euteleostomi</taxon>
        <taxon>Amphibia</taxon>
        <taxon>Batrachia</taxon>
        <taxon>Caudata</taxon>
        <taxon>Salamandroidea</taxon>
        <taxon>Salamandridae</taxon>
        <taxon>Pleurodelinae</taxon>
        <taxon>Pleurodeles</taxon>
    </lineage>
</organism>
<reference evidence="2" key="1">
    <citation type="journal article" date="2022" name="bioRxiv">
        <title>Sequencing and chromosome-scale assembly of the giantPleurodeles waltlgenome.</title>
        <authorList>
            <person name="Brown T."/>
            <person name="Elewa A."/>
            <person name="Iarovenko S."/>
            <person name="Subramanian E."/>
            <person name="Araus A.J."/>
            <person name="Petzold A."/>
            <person name="Susuki M."/>
            <person name="Suzuki K.-i.T."/>
            <person name="Hayashi T."/>
            <person name="Toyoda A."/>
            <person name="Oliveira C."/>
            <person name="Osipova E."/>
            <person name="Leigh N.D."/>
            <person name="Simon A."/>
            <person name="Yun M.H."/>
        </authorList>
    </citation>
    <scope>NUCLEOTIDE SEQUENCE</scope>
    <source>
        <strain evidence="2">20211129_DDA</strain>
        <tissue evidence="2">Liver</tissue>
    </source>
</reference>
<dbReference type="EMBL" id="JANPWB010000003">
    <property type="protein sequence ID" value="KAJ1199436.1"/>
    <property type="molecule type" value="Genomic_DNA"/>
</dbReference>
<comment type="caution">
    <text evidence="2">The sequence shown here is derived from an EMBL/GenBank/DDBJ whole genome shotgun (WGS) entry which is preliminary data.</text>
</comment>
<name>A0AAV7VFB1_PLEWA</name>
<dbReference type="InterPro" id="IPR000477">
    <property type="entry name" value="RT_dom"/>
</dbReference>
<dbReference type="Proteomes" id="UP001066276">
    <property type="component" value="Chromosome 2_1"/>
</dbReference>
<feature type="domain" description="Reverse transcriptase" evidence="1">
    <location>
        <begin position="64"/>
        <end position="159"/>
    </location>
</feature>
<gene>
    <name evidence="2" type="ORF">NDU88_003272</name>
</gene>
<accession>A0AAV7VFB1</accession>
<dbReference type="Pfam" id="PF00078">
    <property type="entry name" value="RVT_1"/>
    <property type="match status" value="1"/>
</dbReference>
<dbReference type="PANTHER" id="PTHR19446">
    <property type="entry name" value="REVERSE TRANSCRIPTASES"/>
    <property type="match status" value="1"/>
</dbReference>
<evidence type="ECO:0000313" key="3">
    <source>
        <dbReference type="Proteomes" id="UP001066276"/>
    </source>
</evidence>
<dbReference type="EMBL" id="JANPWB010000003">
    <property type="protein sequence ID" value="KAJ1199437.1"/>
    <property type="molecule type" value="Genomic_DNA"/>
</dbReference>
<evidence type="ECO:0000259" key="1">
    <source>
        <dbReference type="Pfam" id="PF00078"/>
    </source>
</evidence>
<evidence type="ECO:0000313" key="2">
    <source>
        <dbReference type="EMBL" id="KAJ1199437.1"/>
    </source>
</evidence>
<proteinExistence type="predicted"/>
<dbReference type="AlphaFoldDB" id="A0AAV7VFB1"/>
<sequence length="160" mass="18176">MLPCQKAPGSDGFLPELYQSFPHTLMQRLLEVFLEAHGSGILPPTMREEEICMLLKSSGDESETAGYRPLKMINSDMKILCKVLASRVAIHMPYLVHKDQCDFIPDHCTGMNLWRLSGILSEVQYQEEEITLVAIDLEKAFVTVDWGYLLEVLRVMGFEP</sequence>
<protein>
    <recommendedName>
        <fullName evidence="1">Reverse transcriptase domain-containing protein</fullName>
    </recommendedName>
</protein>